<dbReference type="Pfam" id="PF01755">
    <property type="entry name" value="Glyco_transf_25"/>
    <property type="match status" value="1"/>
</dbReference>
<dbReference type="SUPFAM" id="SSF53448">
    <property type="entry name" value="Nucleotide-diphospho-sugar transferases"/>
    <property type="match status" value="1"/>
</dbReference>
<name>A0A6C0EGL0_9ZZZZ</name>
<dbReference type="InterPro" id="IPR029044">
    <property type="entry name" value="Nucleotide-diphossugar_trans"/>
</dbReference>
<dbReference type="InterPro" id="IPR002654">
    <property type="entry name" value="Glyco_trans_25"/>
</dbReference>
<dbReference type="AlphaFoldDB" id="A0A6C0EGL0"/>
<organism evidence="2">
    <name type="scientific">viral metagenome</name>
    <dbReference type="NCBI Taxonomy" id="1070528"/>
    <lineage>
        <taxon>unclassified sequences</taxon>
        <taxon>metagenomes</taxon>
        <taxon>organismal metagenomes</taxon>
    </lineage>
</organism>
<evidence type="ECO:0000313" key="2">
    <source>
        <dbReference type="EMBL" id="QHT27540.1"/>
    </source>
</evidence>
<proteinExistence type="predicted"/>
<protein>
    <recommendedName>
        <fullName evidence="1">Glycosyl transferase family 25 domain-containing protein</fullName>
    </recommendedName>
</protein>
<dbReference type="CDD" id="cd06532">
    <property type="entry name" value="Glyco_transf_25"/>
    <property type="match status" value="1"/>
</dbReference>
<dbReference type="EMBL" id="MN739824">
    <property type="protein sequence ID" value="QHT27540.1"/>
    <property type="molecule type" value="Genomic_DNA"/>
</dbReference>
<sequence>MTTKTVNSINDIKHVLYINLDSRPDREAHIKKELLKIGFNGTRFNALKMTNGAIGCSMSHLKCIQMAKENNWDHVCILEDDIEFLDPELFKRQLATFLKTHTNWDVLLLAGNNMLPYQPIDETCIKVSNCQTTTGYIVQKHYYDTIIDNYKKGIGLFMKNLDKPQMYSIDRYWFLLQNKDNWFLLIPLSVIQREDYSDIQGRKTNFRKYMLDYNKVVCK</sequence>
<evidence type="ECO:0000259" key="1">
    <source>
        <dbReference type="Pfam" id="PF01755"/>
    </source>
</evidence>
<feature type="domain" description="Glycosyl transferase family 25" evidence="1">
    <location>
        <begin position="48"/>
        <end position="134"/>
    </location>
</feature>
<reference evidence="2" key="1">
    <citation type="journal article" date="2020" name="Nature">
        <title>Giant virus diversity and host interactions through global metagenomics.</title>
        <authorList>
            <person name="Schulz F."/>
            <person name="Roux S."/>
            <person name="Paez-Espino D."/>
            <person name="Jungbluth S."/>
            <person name="Walsh D.A."/>
            <person name="Denef V.J."/>
            <person name="McMahon K.D."/>
            <person name="Konstantinidis K.T."/>
            <person name="Eloe-Fadrosh E.A."/>
            <person name="Kyrpides N.C."/>
            <person name="Woyke T."/>
        </authorList>
    </citation>
    <scope>NUCLEOTIDE SEQUENCE</scope>
    <source>
        <strain evidence="2">GVMAG-M-3300023179-33</strain>
    </source>
</reference>
<accession>A0A6C0EGL0</accession>